<sequence>MVSQSFLAGLFLSPVYLFDEKWYPSGVAGNTIQKLDPAFQRLSIRLQYIRYRGPLAQVSIMPPWTQAPGSMILGAYAYPYEQEQIDYARGLPLPLHRPDSPHMHGILHGIKWDVPPGDWLVCFVIQDRSDNYIDPLHPGAVEAFRDRVYESSKIEVGHYFGHTIKGFFFDEPLYYNKEQEVPWGYRLRERFIEAKGYDPLVYLPALWLSGKNAAAATFVYDYYEVLNSEYARTYCRPLYEWCAANGLKYVGHWYEHEAAPAHGERYMFHNRTTEGPGDFFRVSRYAHEGGVDVVCNQIIPGHRNRDYWGLPKLGSSAAHIYGLEQDLALSETFGAYGWHLGLRMMKWLTDWQAVKGINHFILHAFNPKWPDLDCPPYFSDGGLNPQWPYFSNYVTYVNRLQDAFRGGRHVASLLLLYPGSVAYSGNTVPIEDVQQILCEHQYDYDLIPQEVLVADVTASDGQLRLQQETYQGIVIPGLEYIPAPLLQKLMEIRDAGIPVFFSDRYPNAVLDAVDGVSEQWTDRLTAFCQLPHVHVTEYTADLPQAWMEAGIQRQVTLDGTGAGGLRLLHRIKDEESIWLLSNECVDEAAEGWFALAGAGDAEAFVAWEPLTGDKWRPDLRKTDTGTEFYLCLPPYRSLILTADHDPGSEMPGFAVPAPYRSAAAVVRRLPISAEHVRFDWKEGTRSGFESWLELDPAFSGTVVYTWELELGEERIPDGERLLLDLGRVEEIAEVAVNGVRIGHSFVPPYRFDVTAAMRPGMNAFTVAVTNVVSNRMSAEEAFGDSGANWRKLRQQFAIPKEGGLLGPVVLEQVQQQSRPSS</sequence>
<dbReference type="RefSeq" id="WP_378093000.1">
    <property type="nucleotide sequence ID" value="NZ_JBHSEP010000002.1"/>
</dbReference>
<dbReference type="Proteomes" id="UP001596028">
    <property type="component" value="Unassembled WGS sequence"/>
</dbReference>
<dbReference type="InterPro" id="IPR008979">
    <property type="entry name" value="Galactose-bd-like_sf"/>
</dbReference>
<name>A0ABV9F771_9BACL</name>
<proteinExistence type="predicted"/>
<accession>A0ABV9F771</accession>
<dbReference type="Pfam" id="PF17132">
    <property type="entry name" value="Glyco_hydro_106"/>
    <property type="match status" value="1"/>
</dbReference>
<organism evidence="1 2">
    <name type="scientific">Cohnella hongkongensis</name>
    <dbReference type="NCBI Taxonomy" id="178337"/>
    <lineage>
        <taxon>Bacteria</taxon>
        <taxon>Bacillati</taxon>
        <taxon>Bacillota</taxon>
        <taxon>Bacilli</taxon>
        <taxon>Bacillales</taxon>
        <taxon>Paenibacillaceae</taxon>
        <taxon>Cohnella</taxon>
    </lineage>
</organism>
<protein>
    <submittedName>
        <fullName evidence="1">Glycosylhydrolase-like jelly roll fold domain-containing protein</fullName>
    </submittedName>
</protein>
<dbReference type="EMBL" id="JBHSEP010000002">
    <property type="protein sequence ID" value="MFC4597621.1"/>
    <property type="molecule type" value="Genomic_DNA"/>
</dbReference>
<dbReference type="InterPro" id="IPR053161">
    <property type="entry name" value="Ulvan_degrading_GH"/>
</dbReference>
<evidence type="ECO:0000313" key="2">
    <source>
        <dbReference type="Proteomes" id="UP001596028"/>
    </source>
</evidence>
<comment type="caution">
    <text evidence="1">The sequence shown here is derived from an EMBL/GenBank/DDBJ whole genome shotgun (WGS) entry which is preliminary data.</text>
</comment>
<dbReference type="NCBIfam" id="NF045579">
    <property type="entry name" value="rhamnoside_JR"/>
    <property type="match status" value="1"/>
</dbReference>
<dbReference type="Gene3D" id="2.60.120.260">
    <property type="entry name" value="Galactose-binding domain-like"/>
    <property type="match status" value="1"/>
</dbReference>
<reference evidence="2" key="1">
    <citation type="journal article" date="2019" name="Int. J. Syst. Evol. Microbiol.">
        <title>The Global Catalogue of Microorganisms (GCM) 10K type strain sequencing project: providing services to taxonomists for standard genome sequencing and annotation.</title>
        <authorList>
            <consortium name="The Broad Institute Genomics Platform"/>
            <consortium name="The Broad Institute Genome Sequencing Center for Infectious Disease"/>
            <person name="Wu L."/>
            <person name="Ma J."/>
        </authorList>
    </citation>
    <scope>NUCLEOTIDE SEQUENCE [LARGE SCALE GENOMIC DNA]</scope>
    <source>
        <strain evidence="2">CCUG 49571</strain>
    </source>
</reference>
<dbReference type="PANTHER" id="PTHR36848:SF2">
    <property type="entry name" value="SECRETED PROTEIN"/>
    <property type="match status" value="1"/>
</dbReference>
<gene>
    <name evidence="1" type="ORF">ACFO3S_05175</name>
</gene>
<dbReference type="PANTHER" id="PTHR36848">
    <property type="entry name" value="DNA-BINDING PROTEIN (PUTATIVE SECRETED PROTEIN)-RELATED"/>
    <property type="match status" value="1"/>
</dbReference>
<evidence type="ECO:0000313" key="1">
    <source>
        <dbReference type="EMBL" id="MFC4597621.1"/>
    </source>
</evidence>
<keyword evidence="2" id="KW-1185">Reference proteome</keyword>
<dbReference type="SUPFAM" id="SSF49785">
    <property type="entry name" value="Galactose-binding domain-like"/>
    <property type="match status" value="1"/>
</dbReference>